<accession>A0A841YVU1</accession>
<proteinExistence type="predicted"/>
<dbReference type="Proteomes" id="UP000569903">
    <property type="component" value="Unassembled WGS sequence"/>
</dbReference>
<dbReference type="AlphaFoldDB" id="A0A841YVU1"/>
<keyword evidence="1" id="KW-0812">Transmembrane</keyword>
<keyword evidence="1" id="KW-0472">Membrane</keyword>
<sequence length="47" mass="5527">MKTKNIVVSIVLVFVLAILLILQIWQPHEDMPEQGFTKIHTNERLRL</sequence>
<gene>
    <name evidence="2" type="ORF">HB850_03145</name>
</gene>
<reference evidence="2 3" key="1">
    <citation type="submission" date="2020-03" db="EMBL/GenBank/DDBJ databases">
        <title>Soil Listeria distribution.</title>
        <authorList>
            <person name="Liao J."/>
            <person name="Wiedmann M."/>
        </authorList>
    </citation>
    <scope>NUCLEOTIDE SEQUENCE [LARGE SCALE GENOMIC DNA]</scope>
    <source>
        <strain evidence="2 3">FSL L7-1614</strain>
    </source>
</reference>
<evidence type="ECO:0000313" key="2">
    <source>
        <dbReference type="EMBL" id="MBC1456737.1"/>
    </source>
</evidence>
<organism evidence="2 3">
    <name type="scientific">Listeria newyorkensis</name>
    <dbReference type="NCBI Taxonomy" id="1497681"/>
    <lineage>
        <taxon>Bacteria</taxon>
        <taxon>Bacillati</taxon>
        <taxon>Bacillota</taxon>
        <taxon>Bacilli</taxon>
        <taxon>Bacillales</taxon>
        <taxon>Listeriaceae</taxon>
        <taxon>Listeria</taxon>
    </lineage>
</organism>
<evidence type="ECO:0000313" key="3">
    <source>
        <dbReference type="Proteomes" id="UP000569903"/>
    </source>
</evidence>
<protein>
    <submittedName>
        <fullName evidence="2">Uncharacterized protein</fullName>
    </submittedName>
</protein>
<comment type="caution">
    <text evidence="2">The sequence shown here is derived from an EMBL/GenBank/DDBJ whole genome shotgun (WGS) entry which is preliminary data.</text>
</comment>
<dbReference type="RefSeq" id="WP_156110611.1">
    <property type="nucleotide sequence ID" value="NZ_BJEY01000013.1"/>
</dbReference>
<dbReference type="EMBL" id="JAARQN010000001">
    <property type="protein sequence ID" value="MBC1456737.1"/>
    <property type="molecule type" value="Genomic_DNA"/>
</dbReference>
<name>A0A841YVU1_9LIST</name>
<keyword evidence="1" id="KW-1133">Transmembrane helix</keyword>
<feature type="transmembrane region" description="Helical" evidence="1">
    <location>
        <begin position="6"/>
        <end position="25"/>
    </location>
</feature>
<evidence type="ECO:0000256" key="1">
    <source>
        <dbReference type="SAM" id="Phobius"/>
    </source>
</evidence>